<keyword evidence="2" id="KW-1185">Reference proteome</keyword>
<dbReference type="AlphaFoldDB" id="F4LVF7"/>
<evidence type="ECO:0000313" key="2">
    <source>
        <dbReference type="Proteomes" id="UP000010802"/>
    </source>
</evidence>
<dbReference type="KEGG" id="tep:TepRe1_0544"/>
<dbReference type="HOGENOM" id="CLU_2526383_0_0_9"/>
<reference evidence="2" key="1">
    <citation type="journal article" date="2013" name="Genome Announc.">
        <title>First genome sequence of a syntrophic acetate-oxidizing bacterium, Tepidanaerobacter acetatoxydans strain Re1.</title>
        <authorList>
            <person name="Manzoor S."/>
            <person name="Bongcam-Rudloff E."/>
            <person name="Schnurer A."/>
            <person name="Muller B."/>
        </authorList>
    </citation>
    <scope>NUCLEOTIDE SEQUENCE [LARGE SCALE GENOMIC DNA]</scope>
    <source>
        <strain evidence="2">Re1</strain>
    </source>
</reference>
<gene>
    <name evidence="1" type="ordered locus">TEPIRE1_0594</name>
</gene>
<organism evidence="1 2">
    <name type="scientific">Tepidanaerobacter acetatoxydans (strain DSM 21804 / JCM 16047 / Re1)</name>
    <dbReference type="NCBI Taxonomy" id="1209989"/>
    <lineage>
        <taxon>Bacteria</taxon>
        <taxon>Bacillati</taxon>
        <taxon>Bacillota</taxon>
        <taxon>Clostridia</taxon>
        <taxon>Thermosediminibacterales</taxon>
        <taxon>Tepidanaerobacteraceae</taxon>
        <taxon>Tepidanaerobacter</taxon>
    </lineage>
</organism>
<proteinExistence type="predicted"/>
<name>F4LVF7_TEPAE</name>
<sequence>MSEFPNKYSIKEITELKDFITVAYVIIDDIYQDVTPIYIKNRRNIKNAILSDSEIITIAIVGELLTIDSERAWYSFCSKTGFNG</sequence>
<dbReference type="Proteomes" id="UP000010802">
    <property type="component" value="Chromosome"/>
</dbReference>
<dbReference type="PATRIC" id="fig|1209989.3.peg.641"/>
<accession>L0RWG0</accession>
<dbReference type="eggNOG" id="COG3039">
    <property type="taxonomic scope" value="Bacteria"/>
</dbReference>
<dbReference type="KEGG" id="tae:TepiRe1_0594"/>
<dbReference type="EMBL" id="HF563609">
    <property type="protein sequence ID" value="CCP25285.1"/>
    <property type="molecule type" value="Genomic_DNA"/>
</dbReference>
<protein>
    <submittedName>
        <fullName evidence="1">Transposase</fullName>
    </submittedName>
</protein>
<accession>F4LVF7</accession>
<evidence type="ECO:0000313" key="1">
    <source>
        <dbReference type="EMBL" id="CCP25285.1"/>
    </source>
</evidence>